<keyword evidence="2 5" id="KW-0479">Metal-binding</keyword>
<dbReference type="SUPFAM" id="SSF46626">
    <property type="entry name" value="Cytochrome c"/>
    <property type="match status" value="2"/>
</dbReference>
<keyword evidence="3 5" id="KW-0408">Iron</keyword>
<sequence length="237" mass="25049">MMRMAMRAPGLLVTLVAIGTGAAWVGPAWAADDVPRGETIAQQGNGQGAIACMSCHGAEGMGNAATGFPRLAGLPAGYLSKQLHDYREGSRQSPVMQPFAKALSEDDMRAVSAYYASLEGLDLPTAYQAADPADEAEWLAKRGDWGNVIPACNQCHGPNGQGVGEAFPPLAGQHASYLKAQLNAWRNGSRANDPNDLMKSVAERLSDEQIGLISDYYATLPERLSTASIADKKEGAQ</sequence>
<dbReference type="RefSeq" id="WP_245704126.1">
    <property type="nucleotide sequence ID" value="NZ_FNGI01000002.1"/>
</dbReference>
<dbReference type="InterPro" id="IPR036909">
    <property type="entry name" value="Cyt_c-like_dom_sf"/>
</dbReference>
<organism evidence="8 9">
    <name type="scientific">Modicisalibacter muralis</name>
    <dbReference type="NCBI Taxonomy" id="119000"/>
    <lineage>
        <taxon>Bacteria</taxon>
        <taxon>Pseudomonadati</taxon>
        <taxon>Pseudomonadota</taxon>
        <taxon>Gammaproteobacteria</taxon>
        <taxon>Oceanospirillales</taxon>
        <taxon>Halomonadaceae</taxon>
        <taxon>Modicisalibacter</taxon>
    </lineage>
</organism>
<feature type="domain" description="Cytochrome c" evidence="7">
    <location>
        <begin position="32"/>
        <end position="119"/>
    </location>
</feature>
<gene>
    <name evidence="8" type="ORF">SAMN05661010_01385</name>
</gene>
<dbReference type="Gene3D" id="1.10.760.10">
    <property type="entry name" value="Cytochrome c-like domain"/>
    <property type="match status" value="2"/>
</dbReference>
<dbReference type="PROSITE" id="PS51007">
    <property type="entry name" value="CYTC"/>
    <property type="match status" value="2"/>
</dbReference>
<evidence type="ECO:0000256" key="3">
    <source>
        <dbReference type="ARBA" id="ARBA00023004"/>
    </source>
</evidence>
<dbReference type="GO" id="GO:0020037">
    <property type="term" value="F:heme binding"/>
    <property type="evidence" value="ECO:0007669"/>
    <property type="project" value="InterPro"/>
</dbReference>
<evidence type="ECO:0000256" key="6">
    <source>
        <dbReference type="SAM" id="SignalP"/>
    </source>
</evidence>
<keyword evidence="1 4" id="KW-0349">Heme</keyword>
<name>A0A1G9IYF9_9GAMM</name>
<dbReference type="AlphaFoldDB" id="A0A1G9IYF9"/>
<dbReference type="STRING" id="119000.SAMN05661010_01385"/>
<dbReference type="PANTHER" id="PTHR33751">
    <property type="entry name" value="CBB3-TYPE CYTOCHROME C OXIDASE SUBUNIT FIXP"/>
    <property type="match status" value="1"/>
</dbReference>
<dbReference type="PANTHER" id="PTHR33751:SF11">
    <property type="entry name" value="BLL4483 PROTEIN"/>
    <property type="match status" value="1"/>
</dbReference>
<reference evidence="8 9" key="1">
    <citation type="submission" date="2016-10" db="EMBL/GenBank/DDBJ databases">
        <authorList>
            <person name="de Groot N.N."/>
        </authorList>
    </citation>
    <scope>NUCLEOTIDE SEQUENCE [LARGE SCALE GENOMIC DNA]</scope>
    <source>
        <strain evidence="8 9">DSM 14789</strain>
    </source>
</reference>
<feature type="chain" id="PRO_5011724569" evidence="6">
    <location>
        <begin position="31"/>
        <end position="237"/>
    </location>
</feature>
<evidence type="ECO:0000313" key="8">
    <source>
        <dbReference type="EMBL" id="SDL30142.1"/>
    </source>
</evidence>
<dbReference type="InterPro" id="IPR050597">
    <property type="entry name" value="Cytochrome_c_Oxidase_Subunit"/>
</dbReference>
<keyword evidence="6" id="KW-0732">Signal</keyword>
<feature type="binding site" description="covalent" evidence="4">
    <location>
        <position position="155"/>
    </location>
    <ligand>
        <name>heme c</name>
        <dbReference type="ChEBI" id="CHEBI:61717"/>
        <label>2</label>
    </ligand>
</feature>
<feature type="binding site" description="axial binding residue" evidence="5">
    <location>
        <position position="198"/>
    </location>
    <ligand>
        <name>heme c</name>
        <dbReference type="ChEBI" id="CHEBI:61717"/>
        <label>2</label>
    </ligand>
    <ligandPart>
        <name>Fe</name>
        <dbReference type="ChEBI" id="CHEBI:18248"/>
    </ligandPart>
</feature>
<dbReference type="Pfam" id="PF00034">
    <property type="entry name" value="Cytochrom_C"/>
    <property type="match status" value="2"/>
</dbReference>
<keyword evidence="9" id="KW-1185">Reference proteome</keyword>
<dbReference type="GO" id="GO:0042597">
    <property type="term" value="C:periplasmic space"/>
    <property type="evidence" value="ECO:0007669"/>
    <property type="project" value="InterPro"/>
</dbReference>
<protein>
    <submittedName>
        <fullName evidence="8">Cytochrome c553</fullName>
    </submittedName>
</protein>
<feature type="binding site" description="axial binding residue" evidence="5">
    <location>
        <position position="56"/>
    </location>
    <ligand>
        <name>heme c</name>
        <dbReference type="ChEBI" id="CHEBI:61717"/>
        <label>1</label>
    </ligand>
    <ligandPart>
        <name>Fe</name>
        <dbReference type="ChEBI" id="CHEBI:18248"/>
    </ligandPart>
</feature>
<dbReference type="GO" id="GO:0005506">
    <property type="term" value="F:iron ion binding"/>
    <property type="evidence" value="ECO:0007669"/>
    <property type="project" value="InterPro"/>
</dbReference>
<feature type="binding site" description="covalent" evidence="4">
    <location>
        <position position="55"/>
    </location>
    <ligand>
        <name>heme c</name>
        <dbReference type="ChEBI" id="CHEBI:61717"/>
        <label>1</label>
    </ligand>
</feature>
<proteinExistence type="predicted"/>
<dbReference type="PIRSF" id="PIRSF000005">
    <property type="entry name" value="Cytochrome_c4"/>
    <property type="match status" value="1"/>
</dbReference>
<evidence type="ECO:0000256" key="4">
    <source>
        <dbReference type="PIRSR" id="PIRSR000005-1"/>
    </source>
</evidence>
<accession>A0A1G9IYF9</accession>
<comment type="PTM">
    <text evidence="4">Binds 2 heme c groups covalently per subunit.</text>
</comment>
<evidence type="ECO:0000256" key="2">
    <source>
        <dbReference type="ARBA" id="ARBA00022723"/>
    </source>
</evidence>
<evidence type="ECO:0000259" key="7">
    <source>
        <dbReference type="PROSITE" id="PS51007"/>
    </source>
</evidence>
<feature type="binding site" description="axial binding residue" evidence="5">
    <location>
        <position position="156"/>
    </location>
    <ligand>
        <name>heme c</name>
        <dbReference type="ChEBI" id="CHEBI:61717"/>
        <label>2</label>
    </ligand>
    <ligandPart>
        <name>Fe</name>
        <dbReference type="ChEBI" id="CHEBI:18248"/>
    </ligandPart>
</feature>
<feature type="binding site" description="covalent" evidence="4">
    <location>
        <position position="52"/>
    </location>
    <ligand>
        <name>heme c</name>
        <dbReference type="ChEBI" id="CHEBI:61717"/>
        <label>1</label>
    </ligand>
</feature>
<feature type="binding site" description="covalent" evidence="4">
    <location>
        <position position="152"/>
    </location>
    <ligand>
        <name>heme c</name>
        <dbReference type="ChEBI" id="CHEBI:61717"/>
        <label>2</label>
    </ligand>
</feature>
<evidence type="ECO:0000256" key="1">
    <source>
        <dbReference type="ARBA" id="ARBA00022617"/>
    </source>
</evidence>
<evidence type="ECO:0000256" key="5">
    <source>
        <dbReference type="PIRSR" id="PIRSR000005-2"/>
    </source>
</evidence>
<feature type="binding site" description="axial binding residue" evidence="5">
    <location>
        <position position="96"/>
    </location>
    <ligand>
        <name>heme c</name>
        <dbReference type="ChEBI" id="CHEBI:61717"/>
        <label>1</label>
    </ligand>
    <ligandPart>
        <name>Fe</name>
        <dbReference type="ChEBI" id="CHEBI:18248"/>
    </ligandPart>
</feature>
<dbReference type="EMBL" id="FNGI01000002">
    <property type="protein sequence ID" value="SDL30142.1"/>
    <property type="molecule type" value="Genomic_DNA"/>
</dbReference>
<dbReference type="InterPro" id="IPR024167">
    <property type="entry name" value="Cytochrome_c4-like"/>
</dbReference>
<dbReference type="Proteomes" id="UP000198654">
    <property type="component" value="Unassembled WGS sequence"/>
</dbReference>
<dbReference type="GO" id="GO:0009055">
    <property type="term" value="F:electron transfer activity"/>
    <property type="evidence" value="ECO:0007669"/>
    <property type="project" value="InterPro"/>
</dbReference>
<feature type="signal peptide" evidence="6">
    <location>
        <begin position="1"/>
        <end position="30"/>
    </location>
</feature>
<dbReference type="InterPro" id="IPR009056">
    <property type="entry name" value="Cyt_c-like_dom"/>
</dbReference>
<feature type="domain" description="Cytochrome c" evidence="7">
    <location>
        <begin position="133"/>
        <end position="221"/>
    </location>
</feature>
<evidence type="ECO:0000313" key="9">
    <source>
        <dbReference type="Proteomes" id="UP000198654"/>
    </source>
</evidence>